<reference evidence="6" key="1">
    <citation type="journal article" date="2014" name="Front. Microbiol.">
        <title>High frequency of phylogenetically diverse reductive dehalogenase-homologous genes in deep subseafloor sedimentary metagenomes.</title>
        <authorList>
            <person name="Kawai M."/>
            <person name="Futagami T."/>
            <person name="Toyoda A."/>
            <person name="Takaki Y."/>
            <person name="Nishi S."/>
            <person name="Hori S."/>
            <person name="Arai W."/>
            <person name="Tsubouchi T."/>
            <person name="Morono Y."/>
            <person name="Uchiyama I."/>
            <person name="Ito T."/>
            <person name="Fujiyama A."/>
            <person name="Inagaki F."/>
            <person name="Takami H."/>
        </authorList>
    </citation>
    <scope>NUCLEOTIDE SEQUENCE</scope>
    <source>
        <strain evidence="6">Expedition CK06-06</strain>
    </source>
</reference>
<feature type="non-terminal residue" evidence="6">
    <location>
        <position position="271"/>
    </location>
</feature>
<evidence type="ECO:0000256" key="3">
    <source>
        <dbReference type="ARBA" id="ARBA00022596"/>
    </source>
</evidence>
<dbReference type="Gene3D" id="1.10.645.10">
    <property type="entry name" value="Cytochrome-c3 Hydrogenase, chain B"/>
    <property type="match status" value="1"/>
</dbReference>
<dbReference type="SUPFAM" id="SSF56762">
    <property type="entry name" value="HydB/Nqo4-like"/>
    <property type="match status" value="1"/>
</dbReference>
<comment type="caution">
    <text evidence="6">The sequence shown here is derived from an EMBL/GenBank/DDBJ whole genome shotgun (WGS) entry which is preliminary data.</text>
</comment>
<dbReference type="EMBL" id="BARS01021611">
    <property type="protein sequence ID" value="GAG05584.1"/>
    <property type="molecule type" value="Genomic_DNA"/>
</dbReference>
<dbReference type="AlphaFoldDB" id="X0UIK5"/>
<sequence length="271" mass="30460">LHFYALGAPDFVMGPDAPVAERNILGIIKKVGMEIAGKVLKMRHDGHHLIKMIGGRPVHPNWGLPGGVSQGITEEQREEIETLGRDAIEFAKFSIQLFNDIVLANEAYVALITNEAYIHRTYNMGTVDENNHVNFYDGMIRVVGPDGKEHAKYHSRDYLEYVAEHVEPWSYLKFPFLKKIGWKGFVDGVDSGVYKATPLSRLNAADGMATPLAQAEYERMYDTLGGKPVDHTLATHWARLIELLYAAEHWVELATDPEITGKEFRVLPTET</sequence>
<gene>
    <name evidence="6" type="ORF">S01H1_34678</name>
</gene>
<evidence type="ECO:0000256" key="4">
    <source>
        <dbReference type="ARBA" id="ARBA00022723"/>
    </source>
</evidence>
<proteinExistence type="inferred from homology"/>
<comment type="cofactor">
    <cofactor evidence="1">
        <name>Ni(2+)</name>
        <dbReference type="ChEBI" id="CHEBI:49786"/>
    </cofactor>
</comment>
<dbReference type="GO" id="GO:0016491">
    <property type="term" value="F:oxidoreductase activity"/>
    <property type="evidence" value="ECO:0007669"/>
    <property type="project" value="UniProtKB-KW"/>
</dbReference>
<dbReference type="PANTHER" id="PTHR43600">
    <property type="entry name" value="COENZYME F420 HYDROGENASE, SUBUNIT ALPHA"/>
    <property type="match status" value="1"/>
</dbReference>
<keyword evidence="4" id="KW-0479">Metal-binding</keyword>
<evidence type="ECO:0000256" key="5">
    <source>
        <dbReference type="ARBA" id="ARBA00023002"/>
    </source>
</evidence>
<keyword evidence="3" id="KW-0533">Nickel</keyword>
<dbReference type="InterPro" id="IPR029014">
    <property type="entry name" value="NiFe-Hase_large"/>
</dbReference>
<evidence type="ECO:0000256" key="2">
    <source>
        <dbReference type="ARBA" id="ARBA00009292"/>
    </source>
</evidence>
<dbReference type="PANTHER" id="PTHR43600:SF2">
    <property type="entry name" value="F420-NON-REDUCING HYDROGENASE VHU SUBUNIT A"/>
    <property type="match status" value="1"/>
</dbReference>
<comment type="similarity">
    <text evidence="2">Belongs to the [NiFe]/[NiFeSe] hydrogenase large subunit family.</text>
</comment>
<accession>X0UIK5</accession>
<name>X0UIK5_9ZZZZ</name>
<protein>
    <submittedName>
        <fullName evidence="6">Uncharacterized protein</fullName>
    </submittedName>
</protein>
<evidence type="ECO:0000313" key="6">
    <source>
        <dbReference type="EMBL" id="GAG05584.1"/>
    </source>
</evidence>
<organism evidence="6">
    <name type="scientific">marine sediment metagenome</name>
    <dbReference type="NCBI Taxonomy" id="412755"/>
    <lineage>
        <taxon>unclassified sequences</taxon>
        <taxon>metagenomes</taxon>
        <taxon>ecological metagenomes</taxon>
    </lineage>
</organism>
<evidence type="ECO:0000256" key="1">
    <source>
        <dbReference type="ARBA" id="ARBA00001967"/>
    </source>
</evidence>
<feature type="non-terminal residue" evidence="6">
    <location>
        <position position="1"/>
    </location>
</feature>
<dbReference type="GO" id="GO:0046872">
    <property type="term" value="F:metal ion binding"/>
    <property type="evidence" value="ECO:0007669"/>
    <property type="project" value="UniProtKB-KW"/>
</dbReference>
<keyword evidence="5" id="KW-0560">Oxidoreductase</keyword>